<feature type="region of interest" description="Disordered" evidence="7">
    <location>
        <begin position="60"/>
        <end position="121"/>
    </location>
</feature>
<evidence type="ECO:0000259" key="8">
    <source>
        <dbReference type="PROSITE" id="PS50048"/>
    </source>
</evidence>
<keyword evidence="3" id="KW-0805">Transcription regulation</keyword>
<dbReference type="InterPro" id="IPR001138">
    <property type="entry name" value="Zn2Cys6_DnaBD"/>
</dbReference>
<gene>
    <name evidence="9" type="ORF">Z518_04541</name>
</gene>
<feature type="compositionally biased region" description="Polar residues" evidence="7">
    <location>
        <begin position="110"/>
        <end position="121"/>
    </location>
</feature>
<evidence type="ECO:0000256" key="7">
    <source>
        <dbReference type="SAM" id="MobiDB-lite"/>
    </source>
</evidence>
<dbReference type="SMART" id="SM00066">
    <property type="entry name" value="GAL4"/>
    <property type="match status" value="1"/>
</dbReference>
<keyword evidence="1" id="KW-0479">Metal-binding</keyword>
<evidence type="ECO:0000256" key="5">
    <source>
        <dbReference type="ARBA" id="ARBA00023163"/>
    </source>
</evidence>
<dbReference type="VEuPathDB" id="FungiDB:Z518_04541"/>
<name>A0A0D2JBU6_9EURO</name>
<dbReference type="GeneID" id="25292612"/>
<evidence type="ECO:0000313" key="9">
    <source>
        <dbReference type="EMBL" id="KIX06565.1"/>
    </source>
</evidence>
<feature type="compositionally biased region" description="Low complexity" evidence="7">
    <location>
        <begin position="656"/>
        <end position="693"/>
    </location>
</feature>
<dbReference type="PROSITE" id="PS50048">
    <property type="entry name" value="ZN2_CY6_FUNGAL_2"/>
    <property type="match status" value="1"/>
</dbReference>
<accession>A0A0D2JBU6</accession>
<dbReference type="GO" id="GO:0006351">
    <property type="term" value="P:DNA-templated transcription"/>
    <property type="evidence" value="ECO:0007669"/>
    <property type="project" value="InterPro"/>
</dbReference>
<evidence type="ECO:0000256" key="1">
    <source>
        <dbReference type="ARBA" id="ARBA00022723"/>
    </source>
</evidence>
<dbReference type="EMBL" id="KN847477">
    <property type="protein sequence ID" value="KIX06565.1"/>
    <property type="molecule type" value="Genomic_DNA"/>
</dbReference>
<dbReference type="Gene3D" id="4.10.240.10">
    <property type="entry name" value="Zn(2)-C6 fungal-type DNA-binding domain"/>
    <property type="match status" value="1"/>
</dbReference>
<protein>
    <recommendedName>
        <fullName evidence="8">Zn(2)-C6 fungal-type domain-containing protein</fullName>
    </recommendedName>
</protein>
<organism evidence="9 10">
    <name type="scientific">Rhinocladiella mackenziei CBS 650.93</name>
    <dbReference type="NCBI Taxonomy" id="1442369"/>
    <lineage>
        <taxon>Eukaryota</taxon>
        <taxon>Fungi</taxon>
        <taxon>Dikarya</taxon>
        <taxon>Ascomycota</taxon>
        <taxon>Pezizomycotina</taxon>
        <taxon>Eurotiomycetes</taxon>
        <taxon>Chaetothyriomycetidae</taxon>
        <taxon>Chaetothyriales</taxon>
        <taxon>Herpotrichiellaceae</taxon>
        <taxon>Rhinocladiella</taxon>
    </lineage>
</organism>
<dbReference type="RefSeq" id="XP_013273701.1">
    <property type="nucleotide sequence ID" value="XM_013418247.1"/>
</dbReference>
<dbReference type="GO" id="GO:0000981">
    <property type="term" value="F:DNA-binding transcription factor activity, RNA polymerase II-specific"/>
    <property type="evidence" value="ECO:0007669"/>
    <property type="project" value="InterPro"/>
</dbReference>
<feature type="region of interest" description="Disordered" evidence="7">
    <location>
        <begin position="182"/>
        <end position="221"/>
    </location>
</feature>
<evidence type="ECO:0000256" key="6">
    <source>
        <dbReference type="ARBA" id="ARBA00023242"/>
    </source>
</evidence>
<dbReference type="AlphaFoldDB" id="A0A0D2JBU6"/>
<proteinExistence type="predicted"/>
<keyword evidence="10" id="KW-1185">Reference proteome</keyword>
<evidence type="ECO:0000256" key="2">
    <source>
        <dbReference type="ARBA" id="ARBA00022833"/>
    </source>
</evidence>
<evidence type="ECO:0000256" key="4">
    <source>
        <dbReference type="ARBA" id="ARBA00023125"/>
    </source>
</evidence>
<dbReference type="SMART" id="SM00906">
    <property type="entry name" value="Fungal_trans"/>
    <property type="match status" value="1"/>
</dbReference>
<feature type="domain" description="Zn(2)-C6 fungal-type" evidence="8">
    <location>
        <begin position="18"/>
        <end position="51"/>
    </location>
</feature>
<dbReference type="CDD" id="cd00067">
    <property type="entry name" value="GAL4"/>
    <property type="match status" value="1"/>
</dbReference>
<sequence>MADDAAHTTRKRKRAFKACQRCNSRKVKCDAAQTGVPCSRCRVDGAQRCEFINSRRGKYDRRRSKSKTMPVNVSPSVIGRDPGTAQHRADHHAVSETTPSPISPEPNTAAGHTSLGTSPAQGINTRSLTVVEEPGPSRSNSLALMFENFLKQQGRDSECLVGKYGLVLMGDSSPLTFALKELQPEKRAKPTAPYDGSVASPEIREQERSPRHHRSTSHPSHLATADIAYLKAKGAFTTPTPECLNALIETFIEKFYPLYSIVNKSEFLKQYQSGSLPWILLQAACLIGATYCEIGVIKTGGFKTRQSARRFFYDKAKVLYDVGYETNSVVLLQAIIILTFWGPDMKSYWNPCSWVGVAVTIAESLALHRSTGFSMSHHRNQGLLRRIWWTIAVRDAYCGTLLGRPFRVNMGHCDADMLTVDDFDGDDESPGSQPSSQNDPRHLSTLYQIALAKLSLILRQIINVRFNVGFSATPQSLHEMLRCWRAELPSAINWPDHGSPSTSIFSESLKILFHHHLIFVYLSRREAVQSNAIFNGDDGDYNYIDSDPETSEIAESAAQTIASTSVHLMTKSLVRSLPQEVFLAFFVAGIVFFRFMKRSQSQPHKQLIARLGQAALDHCRIVLNEVGNCWEPAFWGMRIFDFLLAGIRKSGAAESNEASSSAAEQHQQMSAVSTGSTAADTTPSATTGPGTDTNAMYDNMMNPPDCFALQNTFEMGPAIHDLCNAAQQRQLDMNLTTQLYDRFQDPKNYFMMPTAMSFGTPNSGGGGYDHFDMSQW</sequence>
<dbReference type="InterPro" id="IPR052073">
    <property type="entry name" value="Amide_Lactam_Regulators"/>
</dbReference>
<dbReference type="InterPro" id="IPR036864">
    <property type="entry name" value="Zn2-C6_fun-type_DNA-bd_sf"/>
</dbReference>
<keyword evidence="5" id="KW-0804">Transcription</keyword>
<evidence type="ECO:0000256" key="3">
    <source>
        <dbReference type="ARBA" id="ARBA00023015"/>
    </source>
</evidence>
<dbReference type="PANTHER" id="PTHR47171:SF1">
    <property type="entry name" value="ZN(II)2CYS6 TRANSCRIPTION FACTOR (EUROFUNG)"/>
    <property type="match status" value="1"/>
</dbReference>
<dbReference type="GO" id="GO:0003677">
    <property type="term" value="F:DNA binding"/>
    <property type="evidence" value="ECO:0007669"/>
    <property type="project" value="UniProtKB-KW"/>
</dbReference>
<feature type="region of interest" description="Disordered" evidence="7">
    <location>
        <begin position="656"/>
        <end position="695"/>
    </location>
</feature>
<keyword evidence="6" id="KW-0539">Nucleus</keyword>
<dbReference type="Pfam" id="PF00172">
    <property type="entry name" value="Zn_clus"/>
    <property type="match status" value="1"/>
</dbReference>
<dbReference type="Proteomes" id="UP000053617">
    <property type="component" value="Unassembled WGS sequence"/>
</dbReference>
<dbReference type="PANTHER" id="PTHR47171">
    <property type="entry name" value="FARA-RELATED"/>
    <property type="match status" value="1"/>
</dbReference>
<dbReference type="OrthoDB" id="5121955at2759"/>
<dbReference type="InterPro" id="IPR007219">
    <property type="entry name" value="XnlR_reg_dom"/>
</dbReference>
<dbReference type="Pfam" id="PF04082">
    <property type="entry name" value="Fungal_trans"/>
    <property type="match status" value="1"/>
</dbReference>
<evidence type="ECO:0000313" key="10">
    <source>
        <dbReference type="Proteomes" id="UP000053617"/>
    </source>
</evidence>
<keyword evidence="2" id="KW-0862">Zinc</keyword>
<dbReference type="HOGENOM" id="CLU_006329_5_1_1"/>
<dbReference type="CDD" id="cd12148">
    <property type="entry name" value="fungal_TF_MHR"/>
    <property type="match status" value="1"/>
</dbReference>
<keyword evidence="4" id="KW-0238">DNA-binding</keyword>
<dbReference type="SUPFAM" id="SSF57701">
    <property type="entry name" value="Zn2/Cys6 DNA-binding domain"/>
    <property type="match status" value="1"/>
</dbReference>
<dbReference type="GO" id="GO:0008270">
    <property type="term" value="F:zinc ion binding"/>
    <property type="evidence" value="ECO:0007669"/>
    <property type="project" value="InterPro"/>
</dbReference>
<reference evidence="9 10" key="1">
    <citation type="submission" date="2015-01" db="EMBL/GenBank/DDBJ databases">
        <title>The Genome Sequence of Rhinocladiella mackenzie CBS 650.93.</title>
        <authorList>
            <consortium name="The Broad Institute Genomics Platform"/>
            <person name="Cuomo C."/>
            <person name="de Hoog S."/>
            <person name="Gorbushina A."/>
            <person name="Stielow B."/>
            <person name="Teixiera M."/>
            <person name="Abouelleil A."/>
            <person name="Chapman S.B."/>
            <person name="Priest M."/>
            <person name="Young S.K."/>
            <person name="Wortman J."/>
            <person name="Nusbaum C."/>
            <person name="Birren B."/>
        </authorList>
    </citation>
    <scope>NUCLEOTIDE SEQUENCE [LARGE SCALE GENOMIC DNA]</scope>
    <source>
        <strain evidence="9 10">CBS 650.93</strain>
    </source>
</reference>